<dbReference type="EMBL" id="ML208335">
    <property type="protein sequence ID" value="TFK69163.1"/>
    <property type="molecule type" value="Genomic_DNA"/>
</dbReference>
<evidence type="ECO:0000313" key="2">
    <source>
        <dbReference type="Proteomes" id="UP000308600"/>
    </source>
</evidence>
<proteinExistence type="predicted"/>
<dbReference type="Proteomes" id="UP000308600">
    <property type="component" value="Unassembled WGS sequence"/>
</dbReference>
<organism evidence="1 2">
    <name type="scientific">Pluteus cervinus</name>
    <dbReference type="NCBI Taxonomy" id="181527"/>
    <lineage>
        <taxon>Eukaryota</taxon>
        <taxon>Fungi</taxon>
        <taxon>Dikarya</taxon>
        <taxon>Basidiomycota</taxon>
        <taxon>Agaricomycotina</taxon>
        <taxon>Agaricomycetes</taxon>
        <taxon>Agaricomycetidae</taxon>
        <taxon>Agaricales</taxon>
        <taxon>Pluteineae</taxon>
        <taxon>Pluteaceae</taxon>
        <taxon>Pluteus</taxon>
    </lineage>
</organism>
<reference evidence="1 2" key="1">
    <citation type="journal article" date="2019" name="Nat. Ecol. Evol.">
        <title>Megaphylogeny resolves global patterns of mushroom evolution.</title>
        <authorList>
            <person name="Varga T."/>
            <person name="Krizsan K."/>
            <person name="Foldi C."/>
            <person name="Dima B."/>
            <person name="Sanchez-Garcia M."/>
            <person name="Sanchez-Ramirez S."/>
            <person name="Szollosi G.J."/>
            <person name="Szarkandi J.G."/>
            <person name="Papp V."/>
            <person name="Albert L."/>
            <person name="Andreopoulos W."/>
            <person name="Angelini C."/>
            <person name="Antonin V."/>
            <person name="Barry K.W."/>
            <person name="Bougher N.L."/>
            <person name="Buchanan P."/>
            <person name="Buyck B."/>
            <person name="Bense V."/>
            <person name="Catcheside P."/>
            <person name="Chovatia M."/>
            <person name="Cooper J."/>
            <person name="Damon W."/>
            <person name="Desjardin D."/>
            <person name="Finy P."/>
            <person name="Geml J."/>
            <person name="Haridas S."/>
            <person name="Hughes K."/>
            <person name="Justo A."/>
            <person name="Karasinski D."/>
            <person name="Kautmanova I."/>
            <person name="Kiss B."/>
            <person name="Kocsube S."/>
            <person name="Kotiranta H."/>
            <person name="LaButti K.M."/>
            <person name="Lechner B.E."/>
            <person name="Liimatainen K."/>
            <person name="Lipzen A."/>
            <person name="Lukacs Z."/>
            <person name="Mihaltcheva S."/>
            <person name="Morgado L.N."/>
            <person name="Niskanen T."/>
            <person name="Noordeloos M.E."/>
            <person name="Ohm R.A."/>
            <person name="Ortiz-Santana B."/>
            <person name="Ovrebo C."/>
            <person name="Racz N."/>
            <person name="Riley R."/>
            <person name="Savchenko A."/>
            <person name="Shiryaev A."/>
            <person name="Soop K."/>
            <person name="Spirin V."/>
            <person name="Szebenyi C."/>
            <person name="Tomsovsky M."/>
            <person name="Tulloss R.E."/>
            <person name="Uehling J."/>
            <person name="Grigoriev I.V."/>
            <person name="Vagvolgyi C."/>
            <person name="Papp T."/>
            <person name="Martin F.M."/>
            <person name="Miettinen O."/>
            <person name="Hibbett D.S."/>
            <person name="Nagy L.G."/>
        </authorList>
    </citation>
    <scope>NUCLEOTIDE SEQUENCE [LARGE SCALE GENOMIC DNA]</scope>
    <source>
        <strain evidence="1 2">NL-1719</strain>
    </source>
</reference>
<accession>A0ACD3ATW9</accession>
<sequence length="469" mass="53414">MNQYSPAALRLPREVLSEIFTLSAPSFDLQALDSLYPSSWDLETSNLDPMYTPWTLGQICRYWRDVSISEQRLWTTVVTFIAESDIPDDHSEWLLKEWLKRSGNHALDIVFYAPSALWDTSRDQGIQAILRTLAQHSLRWKSARIAVDETLIGALSSVLKRLPILENVRLDLLRDPDDLLYNTRPPCNFFQFAPKLLHITFSGPLSIMRFPWSQLQSFSGPPACLTMHCVLGRCPKLKTYDVTGGYSMAPVEMTLRHLHLRNIFACWTPGLFEFLELPALEVLSLHSIDPRSFPVLTSFFQRSRCSLSRLDLSNLALEGVNPNATKEFIASFPTLGSLAISMFGVTSHNTEVLLSSLIIQETLTSSNIPLPKLETLSLVYERYEHEDIRDDQRAQYPDLGPMDLQRTITVLRSRLYLSPDHRRVAKPLDAVSISTNFPITQEEHSYLDDMHLDGMTITTKIIPPFTPDF</sequence>
<protein>
    <submittedName>
        <fullName evidence="1">Uncharacterized protein</fullName>
    </submittedName>
</protein>
<name>A0ACD3ATW9_9AGAR</name>
<gene>
    <name evidence="1" type="ORF">BDN72DRAFT_897468</name>
</gene>
<keyword evidence="2" id="KW-1185">Reference proteome</keyword>
<evidence type="ECO:0000313" key="1">
    <source>
        <dbReference type="EMBL" id="TFK69163.1"/>
    </source>
</evidence>